<dbReference type="SUPFAM" id="SSF55469">
    <property type="entry name" value="FMN-dependent nitroreductase-like"/>
    <property type="match status" value="1"/>
</dbReference>
<keyword evidence="3" id="KW-0285">Flavoprotein</keyword>
<dbReference type="Gene3D" id="3.40.109.10">
    <property type="entry name" value="NADH Oxidase"/>
    <property type="match status" value="1"/>
</dbReference>
<dbReference type="Pfam" id="PF00881">
    <property type="entry name" value="Nitroreductase"/>
    <property type="match status" value="1"/>
</dbReference>
<reference evidence="9" key="1">
    <citation type="submission" date="2016-10" db="EMBL/GenBank/DDBJ databases">
        <authorList>
            <person name="Varghese N."/>
            <person name="Submissions S."/>
        </authorList>
    </citation>
    <scope>NUCLEOTIDE SEQUENCE [LARGE SCALE GENOMIC DNA]</scope>
    <source>
        <strain evidence="9">DSM 24740</strain>
    </source>
</reference>
<dbReference type="OrthoDB" id="9809288at2"/>
<feature type="domain" description="Nitroreductase" evidence="7">
    <location>
        <begin position="9"/>
        <end position="187"/>
    </location>
</feature>
<dbReference type="RefSeq" id="WP_090169387.1">
    <property type="nucleotide sequence ID" value="NZ_FOFB01000014.1"/>
</dbReference>
<evidence type="ECO:0000256" key="1">
    <source>
        <dbReference type="ARBA" id="ARBA00001917"/>
    </source>
</evidence>
<dbReference type="AlphaFoldDB" id="A0A1H9I941"/>
<sequence length="209" mass="23417">MSHHFIESLKWRYATKSFDTDKKVSAEDIASLKESINLTATSFGLQPFRVMVIDDPALKTKLRAASWDQPQLEESSHVFVFASKLDMTAEYIDDYVRRTAAIRGLPYEALSGYGDFMKNSIADKDPEFIQGWNRRQAYIALGTLMAAAAELRIDACPMEGFDPAQYDELLGLKEKGLTAAVIAPVGYRSAEDPTQHAAKVRLPLEEMFL</sequence>
<dbReference type="FunCoup" id="A0A1H9I941">
    <property type="interactions" value="11"/>
</dbReference>
<dbReference type="PANTHER" id="PTHR43673">
    <property type="entry name" value="NAD(P)H NITROREDUCTASE YDGI-RELATED"/>
    <property type="match status" value="1"/>
</dbReference>
<dbReference type="STRING" id="478744.SAMN05444359_11494"/>
<evidence type="ECO:0000313" key="9">
    <source>
        <dbReference type="Proteomes" id="UP000199021"/>
    </source>
</evidence>
<protein>
    <submittedName>
        <fullName evidence="8">Nitroreductase</fullName>
    </submittedName>
</protein>
<dbReference type="CDD" id="cd02149">
    <property type="entry name" value="NfsB-like"/>
    <property type="match status" value="1"/>
</dbReference>
<dbReference type="InterPro" id="IPR029479">
    <property type="entry name" value="Nitroreductase"/>
</dbReference>
<evidence type="ECO:0000256" key="6">
    <source>
        <dbReference type="ARBA" id="ARBA00023002"/>
    </source>
</evidence>
<dbReference type="InParanoid" id="A0A1H9I941"/>
<keyword evidence="9" id="KW-1185">Reference proteome</keyword>
<evidence type="ECO:0000259" key="7">
    <source>
        <dbReference type="Pfam" id="PF00881"/>
    </source>
</evidence>
<dbReference type="InterPro" id="IPR000415">
    <property type="entry name" value="Nitroreductase-like"/>
</dbReference>
<evidence type="ECO:0000256" key="2">
    <source>
        <dbReference type="ARBA" id="ARBA00007118"/>
    </source>
</evidence>
<dbReference type="EMBL" id="FOFB01000014">
    <property type="protein sequence ID" value="SEQ71093.1"/>
    <property type="molecule type" value="Genomic_DNA"/>
</dbReference>
<keyword evidence="5" id="KW-0521">NADP</keyword>
<evidence type="ECO:0000256" key="3">
    <source>
        <dbReference type="ARBA" id="ARBA00022630"/>
    </source>
</evidence>
<name>A0A1H9I941_9BACT</name>
<proteinExistence type="inferred from homology"/>
<evidence type="ECO:0000313" key="8">
    <source>
        <dbReference type="EMBL" id="SEQ71093.1"/>
    </source>
</evidence>
<dbReference type="GO" id="GO:0016491">
    <property type="term" value="F:oxidoreductase activity"/>
    <property type="evidence" value="ECO:0007669"/>
    <property type="project" value="UniProtKB-KW"/>
</dbReference>
<dbReference type="InterPro" id="IPR033878">
    <property type="entry name" value="NfsB-like"/>
</dbReference>
<evidence type="ECO:0000256" key="4">
    <source>
        <dbReference type="ARBA" id="ARBA00022643"/>
    </source>
</evidence>
<accession>A0A1H9I941</accession>
<keyword evidence="4" id="KW-0288">FMN</keyword>
<dbReference type="PANTHER" id="PTHR43673:SF2">
    <property type="entry name" value="NITROREDUCTASE"/>
    <property type="match status" value="1"/>
</dbReference>
<evidence type="ECO:0000256" key="5">
    <source>
        <dbReference type="ARBA" id="ARBA00022857"/>
    </source>
</evidence>
<comment type="cofactor">
    <cofactor evidence="1">
        <name>FMN</name>
        <dbReference type="ChEBI" id="CHEBI:58210"/>
    </cofactor>
</comment>
<dbReference type="Proteomes" id="UP000199021">
    <property type="component" value="Unassembled WGS sequence"/>
</dbReference>
<gene>
    <name evidence="8" type="ORF">SAMN05444359_11494</name>
</gene>
<comment type="similarity">
    <text evidence="2">Belongs to the nitroreductase family.</text>
</comment>
<organism evidence="8 9">
    <name type="scientific">Neolewinella agarilytica</name>
    <dbReference type="NCBI Taxonomy" id="478744"/>
    <lineage>
        <taxon>Bacteria</taxon>
        <taxon>Pseudomonadati</taxon>
        <taxon>Bacteroidota</taxon>
        <taxon>Saprospiria</taxon>
        <taxon>Saprospirales</taxon>
        <taxon>Lewinellaceae</taxon>
        <taxon>Neolewinella</taxon>
    </lineage>
</organism>
<keyword evidence="6" id="KW-0560">Oxidoreductase</keyword>